<name>A7KHE8_MEDTR</name>
<gene>
    <name evidence="4" type="ORF">MtrunA17_Chr4g0013911</name>
</gene>
<reference evidence="3" key="1">
    <citation type="journal article" date="2007" name="Mol. Plant Microbe Interact.">
        <title>Genomic organization and evolutionary insights on GRP and NCR genes, two large nodule-specific gene families in Medicago truncatula.</title>
        <authorList>
            <person name="Alunni B."/>
            <person name="Kevei Z."/>
            <person name="Redondo-Nieto M."/>
            <person name="Kondorosi A."/>
            <person name="Mergaert P."/>
            <person name="Kondorosi E."/>
        </authorList>
    </citation>
    <scope>NUCLEOTIDE SEQUENCE</scope>
</reference>
<dbReference type="EMBL" id="EF414369">
    <property type="protein sequence ID" value="ABS31455.1"/>
    <property type="molecule type" value="mRNA"/>
</dbReference>
<dbReference type="GO" id="GO:0046872">
    <property type="term" value="F:metal ion binding"/>
    <property type="evidence" value="ECO:0007669"/>
    <property type="project" value="InterPro"/>
</dbReference>
<keyword evidence="1" id="KW-0472">Membrane</keyword>
<feature type="transmembrane region" description="Helical" evidence="1">
    <location>
        <begin position="12"/>
        <end position="31"/>
    </location>
</feature>
<proteinExistence type="evidence at transcript level"/>
<organism evidence="3">
    <name type="scientific">Medicago truncatula</name>
    <name type="common">Barrel medic</name>
    <name type="synonym">Medicago tribuloides</name>
    <dbReference type="NCBI Taxonomy" id="3880"/>
    <lineage>
        <taxon>Eukaryota</taxon>
        <taxon>Viridiplantae</taxon>
        <taxon>Streptophyta</taxon>
        <taxon>Embryophyta</taxon>
        <taxon>Tracheophyta</taxon>
        <taxon>Spermatophyta</taxon>
        <taxon>Magnoliopsida</taxon>
        <taxon>eudicotyledons</taxon>
        <taxon>Gunneridae</taxon>
        <taxon>Pentapetalae</taxon>
        <taxon>rosids</taxon>
        <taxon>fabids</taxon>
        <taxon>Fabales</taxon>
        <taxon>Fabaceae</taxon>
        <taxon>Papilionoideae</taxon>
        <taxon>50 kb inversion clade</taxon>
        <taxon>NPAAA clade</taxon>
        <taxon>Hologalegina</taxon>
        <taxon>IRL clade</taxon>
        <taxon>Trifolieae</taxon>
        <taxon>Medicago</taxon>
    </lineage>
</organism>
<keyword evidence="1" id="KW-1133">Transmembrane helix</keyword>
<dbReference type="Gramene" id="rna21530">
    <property type="protein sequence ID" value="RHN59496.1"/>
    <property type="gene ID" value="gene21530"/>
</dbReference>
<dbReference type="InterPro" id="IPR009810">
    <property type="entry name" value="Nodulin_late_dom"/>
</dbReference>
<keyword evidence="1" id="KW-0812">Transmembrane</keyword>
<protein>
    <submittedName>
        <fullName evidence="3">Nodule-specific cysteine-rich peptide 318</fullName>
    </submittedName>
    <submittedName>
        <fullName evidence="4">Putative Late nodulin</fullName>
    </submittedName>
</protein>
<evidence type="ECO:0000256" key="1">
    <source>
        <dbReference type="SAM" id="Phobius"/>
    </source>
</evidence>
<dbReference type="AlphaFoldDB" id="A7KHE8"/>
<accession>A7KHE8</accession>
<feature type="domain" description="Late nodulin" evidence="2">
    <location>
        <begin position="7"/>
        <end position="62"/>
    </location>
</feature>
<evidence type="ECO:0000313" key="4">
    <source>
        <dbReference type="EMBL" id="RHN59496.1"/>
    </source>
</evidence>
<dbReference type="Proteomes" id="UP000265566">
    <property type="component" value="Chromosome 4"/>
</dbReference>
<evidence type="ECO:0000313" key="3">
    <source>
        <dbReference type="EMBL" id="ABS31455.1"/>
    </source>
</evidence>
<evidence type="ECO:0000259" key="2">
    <source>
        <dbReference type="Pfam" id="PF07127"/>
    </source>
</evidence>
<dbReference type="Pfam" id="PF07127">
    <property type="entry name" value="Nodulin_late"/>
    <property type="match status" value="1"/>
</dbReference>
<reference evidence="4" key="2">
    <citation type="journal article" date="2018" name="Nat. Plants">
        <title>Whole-genome landscape of Medicago truncatula symbiotic genes.</title>
        <authorList>
            <person name="Pecrix Y."/>
            <person name="Gamas P."/>
            <person name="Carrere S."/>
        </authorList>
    </citation>
    <scope>NUCLEOTIDE SEQUENCE</scope>
    <source>
        <tissue evidence="4">Leaves</tissue>
    </source>
</reference>
<sequence length="76" mass="8873">MQMRKNMAQILFYVYALLILFTPFLVARIMVVNPNNPCVTDADCQRYRHKLATRMICNQGFCLMDFTHDPYAPSLP</sequence>
<dbReference type="EMBL" id="PSQE01000004">
    <property type="protein sequence ID" value="RHN59496.1"/>
    <property type="molecule type" value="Genomic_DNA"/>
</dbReference>